<dbReference type="Pfam" id="PF13800">
    <property type="entry name" value="Sigma_reg_N"/>
    <property type="match status" value="1"/>
</dbReference>
<keyword evidence="1" id="KW-0812">Transmembrane</keyword>
<dbReference type="Proteomes" id="UP000018890">
    <property type="component" value="Unassembled WGS sequence"/>
</dbReference>
<sequence length="81" mass="9676">MEWNEGKAQKMVNKYKNRFNLRLSFKVIRVIVSLVILYWVYLFVLTVSYDFSKIGPRTEFYQKLAIDWTYPELTSDLAISS</sequence>
<evidence type="ECO:0000313" key="3">
    <source>
        <dbReference type="EMBL" id="GAE25227.1"/>
    </source>
</evidence>
<proteinExistence type="predicted"/>
<evidence type="ECO:0000313" key="4">
    <source>
        <dbReference type="Proteomes" id="UP000018890"/>
    </source>
</evidence>
<name>W4PZQ7_9BACI</name>
<keyword evidence="4" id="KW-1185">Reference proteome</keyword>
<dbReference type="AlphaFoldDB" id="W4PZQ7"/>
<reference evidence="3" key="1">
    <citation type="journal article" date="2014" name="Genome Announc.">
        <title>Draft Genome Sequences of Three Alkaliphilic Bacillus Strains, Bacillus wakoensis JCM 9140T, Bacillus akibai JCM 9157T, and Bacillus hemicellulosilyticus JCM 9152T.</title>
        <authorList>
            <person name="Yuki M."/>
            <person name="Oshima K."/>
            <person name="Suda W."/>
            <person name="Oshida Y."/>
            <person name="Kitamura K."/>
            <person name="Iida T."/>
            <person name="Hattori M."/>
            <person name="Ohkuma M."/>
        </authorList>
    </citation>
    <scope>NUCLEOTIDE SEQUENCE [LARGE SCALE GENOMIC DNA]</scope>
    <source>
        <strain evidence="3">JCM 9140</strain>
    </source>
</reference>
<dbReference type="EMBL" id="BAUT01000007">
    <property type="protein sequence ID" value="GAE25227.1"/>
    <property type="molecule type" value="Genomic_DNA"/>
</dbReference>
<dbReference type="RefSeq" id="WP_034743320.1">
    <property type="nucleotide sequence ID" value="NZ_BAUT01000007.1"/>
</dbReference>
<keyword evidence="1" id="KW-1133">Transmembrane helix</keyword>
<feature type="domain" description="Sigma factor regulator N-terminal" evidence="2">
    <location>
        <begin position="10"/>
        <end position="76"/>
    </location>
</feature>
<feature type="transmembrane region" description="Helical" evidence="1">
    <location>
        <begin position="21"/>
        <end position="41"/>
    </location>
</feature>
<dbReference type="InterPro" id="IPR029101">
    <property type="entry name" value="Sigma_reg_N"/>
</dbReference>
<dbReference type="STRING" id="1236970.JCM9140_1207"/>
<accession>W4PZQ7</accession>
<protein>
    <recommendedName>
        <fullName evidence="2">Sigma factor regulator N-terminal domain-containing protein</fullName>
    </recommendedName>
</protein>
<keyword evidence="1" id="KW-0472">Membrane</keyword>
<gene>
    <name evidence="3" type="ORF">JCM9140_1207</name>
</gene>
<organism evidence="3 4">
    <name type="scientific">Halalkalibacter wakoensis JCM 9140</name>
    <dbReference type="NCBI Taxonomy" id="1236970"/>
    <lineage>
        <taxon>Bacteria</taxon>
        <taxon>Bacillati</taxon>
        <taxon>Bacillota</taxon>
        <taxon>Bacilli</taxon>
        <taxon>Bacillales</taxon>
        <taxon>Bacillaceae</taxon>
        <taxon>Halalkalibacter</taxon>
    </lineage>
</organism>
<evidence type="ECO:0000259" key="2">
    <source>
        <dbReference type="Pfam" id="PF13800"/>
    </source>
</evidence>
<evidence type="ECO:0000256" key="1">
    <source>
        <dbReference type="SAM" id="Phobius"/>
    </source>
</evidence>
<comment type="caution">
    <text evidence="3">The sequence shown here is derived from an EMBL/GenBank/DDBJ whole genome shotgun (WGS) entry which is preliminary data.</text>
</comment>